<sequence length="173" mass="18911">MAFADEGLVDVLPVRVQRPVAKATHAQRSALGHLDREPGRADGRRDQSAAVDRCETERGQKPPFGLVPAVQRKHHEFCNVVRRVEVRFVLVIFDLDVHPHALTGVECLVEGGDVVREQAKRRVGKGTTGLGDSGIVVDDEQGVRCLAHVQFHRVSTQLPGRKECSNGVLTVSA</sequence>
<feature type="region of interest" description="Disordered" evidence="1">
    <location>
        <begin position="34"/>
        <end position="58"/>
    </location>
</feature>
<dbReference type="AlphaFoldDB" id="A0A6J6QHB9"/>
<accession>A0A6J6QHB9</accession>
<evidence type="ECO:0000313" key="2">
    <source>
        <dbReference type="EMBL" id="CAB4711221.1"/>
    </source>
</evidence>
<name>A0A6J6QHB9_9ZZZZ</name>
<reference evidence="2" key="1">
    <citation type="submission" date="2020-05" db="EMBL/GenBank/DDBJ databases">
        <authorList>
            <person name="Chiriac C."/>
            <person name="Salcher M."/>
            <person name="Ghai R."/>
            <person name="Kavagutti S V."/>
        </authorList>
    </citation>
    <scope>NUCLEOTIDE SEQUENCE</scope>
</reference>
<evidence type="ECO:0000256" key="1">
    <source>
        <dbReference type="SAM" id="MobiDB-lite"/>
    </source>
</evidence>
<protein>
    <submittedName>
        <fullName evidence="2">Unannotated protein</fullName>
    </submittedName>
</protein>
<gene>
    <name evidence="2" type="ORF">UFOPK2602_01169</name>
</gene>
<proteinExistence type="predicted"/>
<dbReference type="EMBL" id="CAEZXX010000072">
    <property type="protein sequence ID" value="CAB4711221.1"/>
    <property type="molecule type" value="Genomic_DNA"/>
</dbReference>
<organism evidence="2">
    <name type="scientific">freshwater metagenome</name>
    <dbReference type="NCBI Taxonomy" id="449393"/>
    <lineage>
        <taxon>unclassified sequences</taxon>
        <taxon>metagenomes</taxon>
        <taxon>ecological metagenomes</taxon>
    </lineage>
</organism>